<dbReference type="InterPro" id="IPR002560">
    <property type="entry name" value="Transposase_DDE"/>
</dbReference>
<evidence type="ECO:0000313" key="4">
    <source>
        <dbReference type="Proteomes" id="UP000016481"/>
    </source>
</evidence>
<feature type="region of interest" description="Disordered" evidence="1">
    <location>
        <begin position="54"/>
        <end position="79"/>
    </location>
</feature>
<dbReference type="RefSeq" id="WP_021602985.1">
    <property type="nucleotide sequence ID" value="NZ_KE951478.1"/>
</dbReference>
<proteinExistence type="predicted"/>
<name>U1RBI0_9ACTO</name>
<reference evidence="3 4" key="1">
    <citation type="submission" date="2013-08" db="EMBL/GenBank/DDBJ databases">
        <authorList>
            <person name="Weinstock G."/>
            <person name="Sodergren E."/>
            <person name="Wylie T."/>
            <person name="Fulton L."/>
            <person name="Fulton R."/>
            <person name="Fronick C."/>
            <person name="O'Laughlin M."/>
            <person name="Godfrey J."/>
            <person name="Miner T."/>
            <person name="Herter B."/>
            <person name="Appelbaum E."/>
            <person name="Cordes M."/>
            <person name="Lek S."/>
            <person name="Wollam A."/>
            <person name="Pepin K.H."/>
            <person name="Palsikar V.B."/>
            <person name="Mitreva M."/>
            <person name="Wilson R.K."/>
        </authorList>
    </citation>
    <scope>NUCLEOTIDE SEQUENCE [LARGE SCALE GENOMIC DNA]</scope>
    <source>
        <strain evidence="3 4">F0530</strain>
    </source>
</reference>
<dbReference type="HOGENOM" id="CLU_2598129_0_0_11"/>
<dbReference type="Proteomes" id="UP000016481">
    <property type="component" value="Unassembled WGS sequence"/>
</dbReference>
<evidence type="ECO:0000256" key="1">
    <source>
        <dbReference type="SAM" id="MobiDB-lite"/>
    </source>
</evidence>
<dbReference type="AlphaFoldDB" id="U1RBI0"/>
<gene>
    <name evidence="3" type="ORF">HMPREF1978_00789</name>
</gene>
<evidence type="ECO:0000259" key="2">
    <source>
        <dbReference type="Pfam" id="PF01610"/>
    </source>
</evidence>
<comment type="caution">
    <text evidence="3">The sequence shown here is derived from an EMBL/GenBank/DDBJ whole genome shotgun (WGS) entry which is preliminary data.</text>
</comment>
<dbReference type="Pfam" id="PF01610">
    <property type="entry name" value="DDE_Tnp_ISL3"/>
    <property type="match status" value="1"/>
</dbReference>
<evidence type="ECO:0000313" key="3">
    <source>
        <dbReference type="EMBL" id="ERH17018.1"/>
    </source>
</evidence>
<dbReference type="EMBL" id="AWSC01000024">
    <property type="protein sequence ID" value="ERH17018.1"/>
    <property type="molecule type" value="Genomic_DNA"/>
</dbReference>
<feature type="domain" description="Transposase IS204/IS1001/IS1096/IS1165 DDE" evidence="2">
    <location>
        <begin position="28"/>
        <end position="69"/>
    </location>
</feature>
<protein>
    <recommendedName>
        <fullName evidence="2">Transposase IS204/IS1001/IS1096/IS1165 DDE domain-containing protein</fullName>
    </recommendedName>
</protein>
<sequence length="79" mass="8472">MEQGSDKAQCGGGILCADVDGLAVDPACPIPEIARLGRTLRKWKDALDDYFDTDGASNGSTEAINGHYRAGQTHRQRLP</sequence>
<organism evidence="3 4">
    <name type="scientific">Actinomyces graevenitzii F0530</name>
    <dbReference type="NCBI Taxonomy" id="1321817"/>
    <lineage>
        <taxon>Bacteria</taxon>
        <taxon>Bacillati</taxon>
        <taxon>Actinomycetota</taxon>
        <taxon>Actinomycetes</taxon>
        <taxon>Actinomycetales</taxon>
        <taxon>Actinomycetaceae</taxon>
        <taxon>Actinomyces</taxon>
    </lineage>
</organism>
<accession>U1RBI0</accession>